<feature type="transmembrane region" description="Helical" evidence="1">
    <location>
        <begin position="38"/>
        <end position="64"/>
    </location>
</feature>
<protein>
    <recommendedName>
        <fullName evidence="4">DUF5056 domain-containing protein</fullName>
    </recommendedName>
</protein>
<organism evidence="2 3">
    <name type="scientific">Paramuribaculum intestinale</name>
    <dbReference type="NCBI Taxonomy" id="2094151"/>
    <lineage>
        <taxon>Bacteria</taxon>
        <taxon>Pseudomonadati</taxon>
        <taxon>Bacteroidota</taxon>
        <taxon>Bacteroidia</taxon>
        <taxon>Bacteroidales</taxon>
        <taxon>Muribaculaceae</taxon>
        <taxon>Paramuribaculum</taxon>
    </lineage>
</organism>
<sequence>MTDKEFGDFLKRSLPQAPPEPWFTRKVMSRLPERKRFWAGWIETVVCGVGLVVTLVLAVVYGIGLVSAPVVTVGDVASTGVMAALTGALAWNVGCAFMPKPHEG</sequence>
<dbReference type="EMBL" id="PUBV01000010">
    <property type="protein sequence ID" value="PWB07781.1"/>
    <property type="molecule type" value="Genomic_DNA"/>
</dbReference>
<evidence type="ECO:0008006" key="4">
    <source>
        <dbReference type="Google" id="ProtNLM"/>
    </source>
</evidence>
<evidence type="ECO:0000256" key="1">
    <source>
        <dbReference type="SAM" id="Phobius"/>
    </source>
</evidence>
<keyword evidence="1" id="KW-0812">Transmembrane</keyword>
<dbReference type="AlphaFoldDB" id="A0A2V1IT45"/>
<keyword evidence="1" id="KW-0472">Membrane</keyword>
<keyword evidence="3" id="KW-1185">Reference proteome</keyword>
<proteinExistence type="predicted"/>
<keyword evidence="1" id="KW-1133">Transmembrane helix</keyword>
<dbReference type="RefSeq" id="WP_107035927.1">
    <property type="nucleotide sequence ID" value="NZ_CAOLHR010000006.1"/>
</dbReference>
<name>A0A2V1IT45_9BACT</name>
<accession>A0A2V1IT45</accession>
<reference evidence="3" key="1">
    <citation type="submission" date="2018-02" db="EMBL/GenBank/DDBJ databases">
        <authorList>
            <person name="Clavel T."/>
            <person name="Strowig T."/>
        </authorList>
    </citation>
    <scope>NUCLEOTIDE SEQUENCE [LARGE SCALE GENOMIC DNA]</scope>
    <source>
        <strain evidence="3">DSM 100764</strain>
    </source>
</reference>
<dbReference type="Proteomes" id="UP000244925">
    <property type="component" value="Unassembled WGS sequence"/>
</dbReference>
<comment type="caution">
    <text evidence="2">The sequence shown here is derived from an EMBL/GenBank/DDBJ whole genome shotgun (WGS) entry which is preliminary data.</text>
</comment>
<gene>
    <name evidence="2" type="ORF">C5O25_06505</name>
</gene>
<evidence type="ECO:0000313" key="2">
    <source>
        <dbReference type="EMBL" id="PWB07781.1"/>
    </source>
</evidence>
<dbReference type="GeneID" id="93425109"/>
<evidence type="ECO:0000313" key="3">
    <source>
        <dbReference type="Proteomes" id="UP000244925"/>
    </source>
</evidence>
<feature type="transmembrane region" description="Helical" evidence="1">
    <location>
        <begin position="76"/>
        <end position="98"/>
    </location>
</feature>